<reference evidence="3" key="1">
    <citation type="submission" date="2020-02" db="EMBL/GenBank/DDBJ databases">
        <authorList>
            <person name="Meier V. D."/>
        </authorList>
    </citation>
    <scope>NUCLEOTIDE SEQUENCE</scope>
    <source>
        <strain evidence="3">AVDCRST_MAG68</strain>
    </source>
</reference>
<dbReference type="SUPFAM" id="SSF56024">
    <property type="entry name" value="Phospholipase D/nuclease"/>
    <property type="match status" value="2"/>
</dbReference>
<dbReference type="EC" id="2.7.8.-" evidence="3"/>
<dbReference type="GO" id="GO:0032049">
    <property type="term" value="P:cardiolipin biosynthetic process"/>
    <property type="evidence" value="ECO:0007669"/>
    <property type="project" value="UniProtKB-ARBA"/>
</dbReference>
<dbReference type="PANTHER" id="PTHR21248">
    <property type="entry name" value="CARDIOLIPIN SYNTHASE"/>
    <property type="match status" value="1"/>
</dbReference>
<feature type="domain" description="PLD phosphodiesterase" evidence="2">
    <location>
        <begin position="311"/>
        <end position="338"/>
    </location>
</feature>
<organism evidence="3">
    <name type="scientific">uncultured Gemmatimonadota bacterium</name>
    <dbReference type="NCBI Taxonomy" id="203437"/>
    <lineage>
        <taxon>Bacteria</taxon>
        <taxon>Pseudomonadati</taxon>
        <taxon>Gemmatimonadota</taxon>
        <taxon>environmental samples</taxon>
    </lineage>
</organism>
<sequence length="502" mass="54806">MTDLPYPPTARASASRTLVRYAERAMVRSSDAGQIPGNSARLLVDGTQAFPAWLEAIAGARRWIHLENYIIRDDIAGRAFRDALAEKARSGLPVRVLYDWVGCWATSRAFWRPLREAGAEVRSFAPPRIADPLHFLRRDHRKVVAVDGEYASVAGMCIGDEWAGLPHEGIAAWRDTGVEFRGPAAAAIDRAFARTWRAAGPPLPPDEVPDPALVPPQGDVSVRVVEGEPGKSRIYRLMQFVAVGVEKRLWMTDPYFVLPPAMVEALASTARDGVDVRVLVPAYNNWPIVGGMSRAGYRPLLEAGVRLFEWEGPMIHAKTAVADGVWTRIGSTNMNLASLLGNWEIDVAVTDQSFAAEVESLFLADLESSVEIALRTSPVPGAEFRERRATERLVMTDAEDRRRPEVATAQKARAHSYRGTEVGRILGRLARAGTVLARALVGERLIGREDTGWVSALAVLLLLLSAAGIMAPRLLAWPLAAVLFWLAVAAIVRLASRGRPAG</sequence>
<name>A0A6J4K6G2_9BACT</name>
<evidence type="ECO:0000313" key="3">
    <source>
        <dbReference type="EMBL" id="CAA9296696.1"/>
    </source>
</evidence>
<keyword evidence="1" id="KW-0812">Transmembrane</keyword>
<gene>
    <name evidence="3" type="ORF">AVDCRST_MAG68-6</name>
</gene>
<dbReference type="InterPro" id="IPR001736">
    <property type="entry name" value="PLipase_D/transphosphatidylase"/>
</dbReference>
<keyword evidence="1" id="KW-1133">Transmembrane helix</keyword>
<proteinExistence type="predicted"/>
<dbReference type="PROSITE" id="PS50035">
    <property type="entry name" value="PLD"/>
    <property type="match status" value="1"/>
</dbReference>
<keyword evidence="1" id="KW-0472">Membrane</keyword>
<dbReference type="EMBL" id="CADCTW010000005">
    <property type="protein sequence ID" value="CAA9296696.1"/>
    <property type="molecule type" value="Genomic_DNA"/>
</dbReference>
<feature type="transmembrane region" description="Helical" evidence="1">
    <location>
        <begin position="477"/>
        <end position="496"/>
    </location>
</feature>
<protein>
    <submittedName>
        <fullName evidence="3">Cardiolipin synthetase</fullName>
        <ecNumber evidence="3">2.7.8.-</ecNumber>
    </submittedName>
</protein>
<evidence type="ECO:0000259" key="2">
    <source>
        <dbReference type="PROSITE" id="PS50035"/>
    </source>
</evidence>
<keyword evidence="3" id="KW-0808">Transferase</keyword>
<dbReference type="SMART" id="SM00155">
    <property type="entry name" value="PLDc"/>
    <property type="match status" value="2"/>
</dbReference>
<dbReference type="GO" id="GO:0016020">
    <property type="term" value="C:membrane"/>
    <property type="evidence" value="ECO:0007669"/>
    <property type="project" value="TreeGrafter"/>
</dbReference>
<dbReference type="CDD" id="cd09110">
    <property type="entry name" value="PLDc_CLS_1"/>
    <property type="match status" value="1"/>
</dbReference>
<dbReference type="InterPro" id="IPR025202">
    <property type="entry name" value="PLD-like_dom"/>
</dbReference>
<dbReference type="Gene3D" id="3.30.870.10">
    <property type="entry name" value="Endonuclease Chain A"/>
    <property type="match status" value="2"/>
</dbReference>
<dbReference type="GO" id="GO:0008808">
    <property type="term" value="F:cardiolipin synthase activity"/>
    <property type="evidence" value="ECO:0007669"/>
    <property type="project" value="TreeGrafter"/>
</dbReference>
<accession>A0A6J4K6G2</accession>
<evidence type="ECO:0000256" key="1">
    <source>
        <dbReference type="SAM" id="Phobius"/>
    </source>
</evidence>
<dbReference type="PANTHER" id="PTHR21248:SF22">
    <property type="entry name" value="PHOSPHOLIPASE D"/>
    <property type="match status" value="1"/>
</dbReference>
<dbReference type="AlphaFoldDB" id="A0A6J4K6G2"/>
<dbReference type="Pfam" id="PF13091">
    <property type="entry name" value="PLDc_2"/>
    <property type="match status" value="1"/>
</dbReference>